<organism evidence="1 2">
    <name type="scientific">Shewanella benthica KT99</name>
    <dbReference type="NCBI Taxonomy" id="314608"/>
    <lineage>
        <taxon>Bacteria</taxon>
        <taxon>Pseudomonadati</taxon>
        <taxon>Pseudomonadota</taxon>
        <taxon>Gammaproteobacteria</taxon>
        <taxon>Alteromonadales</taxon>
        <taxon>Shewanellaceae</taxon>
        <taxon>Shewanella</taxon>
    </lineage>
</organism>
<proteinExistence type="predicted"/>
<sequence>MFELPKPTLDITEYQLFHGRCQQCNTPLVNAYPHSLLWRPELGAKLLIIDKVDFKLQQWVDLPAGFAFHFG</sequence>
<dbReference type="AlphaFoldDB" id="A9DF89"/>
<protein>
    <submittedName>
        <fullName evidence="1">Uncharacterized protein</fullName>
    </submittedName>
</protein>
<evidence type="ECO:0000313" key="1">
    <source>
        <dbReference type="EMBL" id="EDP99996.1"/>
    </source>
</evidence>
<accession>A9DF89</accession>
<evidence type="ECO:0000313" key="2">
    <source>
        <dbReference type="Proteomes" id="UP000005839"/>
    </source>
</evidence>
<keyword evidence="2" id="KW-1185">Reference proteome</keyword>
<name>A9DF89_9GAMM</name>
<gene>
    <name evidence="1" type="ORF">KT99_16926</name>
</gene>
<comment type="caution">
    <text evidence="1">The sequence shown here is derived from an EMBL/GenBank/DDBJ whole genome shotgun (WGS) entry which is preliminary data.</text>
</comment>
<dbReference type="STRING" id="314608.KT99_16926"/>
<dbReference type="Proteomes" id="UP000005839">
    <property type="component" value="Unassembled WGS sequence"/>
</dbReference>
<reference evidence="1 2" key="1">
    <citation type="submission" date="2007-10" db="EMBL/GenBank/DDBJ databases">
        <authorList>
            <person name="Yayanos A."/>
            <person name="Ferriera S."/>
            <person name="Johnson J."/>
            <person name="Kravitz S."/>
            <person name="Halpern A."/>
            <person name="Remington K."/>
            <person name="Beeson K."/>
            <person name="Tran B."/>
            <person name="Rogers Y.-H."/>
            <person name="Friedman R."/>
            <person name="Venter J.C."/>
        </authorList>
    </citation>
    <scope>NUCLEOTIDE SEQUENCE [LARGE SCALE GENOMIC DNA]</scope>
    <source>
        <strain evidence="1 2">KT99</strain>
    </source>
</reference>
<dbReference type="EMBL" id="ABIC01000028">
    <property type="protein sequence ID" value="EDP99996.1"/>
    <property type="molecule type" value="Genomic_DNA"/>
</dbReference>